<dbReference type="EMBL" id="MU865375">
    <property type="protein sequence ID" value="KAK4225092.1"/>
    <property type="molecule type" value="Genomic_DNA"/>
</dbReference>
<keyword evidence="2" id="KW-1185">Reference proteome</keyword>
<dbReference type="AlphaFoldDB" id="A0AAN7GUF6"/>
<gene>
    <name evidence="1" type="ORF">QBC38DRAFT_422012</name>
</gene>
<sequence>MKANADKEFAAKKAKREALLVEARQYRDWTDCTINNRPWAALHRIEDGIRYLHGVGGRPTQGPGPARCMRVSCSWDSAIYWCNDRNIADGAWVITQDCPVVNYGGYRETRGQRFHGNNWNVIVRGDTNSC</sequence>
<dbReference type="Proteomes" id="UP001301958">
    <property type="component" value="Unassembled WGS sequence"/>
</dbReference>
<accession>A0AAN7GUF6</accession>
<evidence type="ECO:0000313" key="1">
    <source>
        <dbReference type="EMBL" id="KAK4225092.1"/>
    </source>
</evidence>
<reference evidence="1" key="1">
    <citation type="journal article" date="2023" name="Mol. Phylogenet. Evol.">
        <title>Genome-scale phylogeny and comparative genomics of the fungal order Sordariales.</title>
        <authorList>
            <person name="Hensen N."/>
            <person name="Bonometti L."/>
            <person name="Westerberg I."/>
            <person name="Brannstrom I.O."/>
            <person name="Guillou S."/>
            <person name="Cros-Aarteil S."/>
            <person name="Calhoun S."/>
            <person name="Haridas S."/>
            <person name="Kuo A."/>
            <person name="Mondo S."/>
            <person name="Pangilinan J."/>
            <person name="Riley R."/>
            <person name="LaButti K."/>
            <person name="Andreopoulos B."/>
            <person name="Lipzen A."/>
            <person name="Chen C."/>
            <person name="Yan M."/>
            <person name="Daum C."/>
            <person name="Ng V."/>
            <person name="Clum A."/>
            <person name="Steindorff A."/>
            <person name="Ohm R.A."/>
            <person name="Martin F."/>
            <person name="Silar P."/>
            <person name="Natvig D.O."/>
            <person name="Lalanne C."/>
            <person name="Gautier V."/>
            <person name="Ament-Velasquez S.L."/>
            <person name="Kruys A."/>
            <person name="Hutchinson M.I."/>
            <person name="Powell A.J."/>
            <person name="Barry K."/>
            <person name="Miller A.N."/>
            <person name="Grigoriev I.V."/>
            <person name="Debuchy R."/>
            <person name="Gladieux P."/>
            <person name="Hiltunen Thoren M."/>
            <person name="Johannesson H."/>
        </authorList>
    </citation>
    <scope>NUCLEOTIDE SEQUENCE</scope>
    <source>
        <strain evidence="1">CBS 990.96</strain>
    </source>
</reference>
<dbReference type="PANTHER" id="PTHR35605:SF1">
    <property type="entry name" value="ECP2 EFFECTOR PROTEIN DOMAIN-CONTAINING PROTEIN-RELATED"/>
    <property type="match status" value="1"/>
</dbReference>
<reference evidence="1" key="2">
    <citation type="submission" date="2023-05" db="EMBL/GenBank/DDBJ databases">
        <authorList>
            <consortium name="Lawrence Berkeley National Laboratory"/>
            <person name="Steindorff A."/>
            <person name="Hensen N."/>
            <person name="Bonometti L."/>
            <person name="Westerberg I."/>
            <person name="Brannstrom I.O."/>
            <person name="Guillou S."/>
            <person name="Cros-Aarteil S."/>
            <person name="Calhoun S."/>
            <person name="Haridas S."/>
            <person name="Kuo A."/>
            <person name="Mondo S."/>
            <person name="Pangilinan J."/>
            <person name="Riley R."/>
            <person name="Labutti K."/>
            <person name="Andreopoulos B."/>
            <person name="Lipzen A."/>
            <person name="Chen C."/>
            <person name="Yanf M."/>
            <person name="Daum C."/>
            <person name="Ng V."/>
            <person name="Clum A."/>
            <person name="Ohm R."/>
            <person name="Martin F."/>
            <person name="Silar P."/>
            <person name="Natvig D."/>
            <person name="Lalanne C."/>
            <person name="Gautier V."/>
            <person name="Ament-Velasquez S.L."/>
            <person name="Kruys A."/>
            <person name="Hutchinson M.I."/>
            <person name="Powell A.J."/>
            <person name="Barry K."/>
            <person name="Miller A.N."/>
            <person name="Grigoriev I.V."/>
            <person name="Debuchy R."/>
            <person name="Gladieux P."/>
            <person name="Thoren M.H."/>
            <person name="Johannesson H."/>
        </authorList>
    </citation>
    <scope>NUCLEOTIDE SEQUENCE</scope>
    <source>
        <strain evidence="1">CBS 990.96</strain>
    </source>
</reference>
<name>A0AAN7GUF6_9PEZI</name>
<evidence type="ECO:0000313" key="2">
    <source>
        <dbReference type="Proteomes" id="UP001301958"/>
    </source>
</evidence>
<proteinExistence type="predicted"/>
<comment type="caution">
    <text evidence="1">The sequence shown here is derived from an EMBL/GenBank/DDBJ whole genome shotgun (WGS) entry which is preliminary data.</text>
</comment>
<protein>
    <submittedName>
        <fullName evidence="1">Uncharacterized protein</fullName>
    </submittedName>
</protein>
<organism evidence="1 2">
    <name type="scientific">Podospora fimiseda</name>
    <dbReference type="NCBI Taxonomy" id="252190"/>
    <lineage>
        <taxon>Eukaryota</taxon>
        <taxon>Fungi</taxon>
        <taxon>Dikarya</taxon>
        <taxon>Ascomycota</taxon>
        <taxon>Pezizomycotina</taxon>
        <taxon>Sordariomycetes</taxon>
        <taxon>Sordariomycetidae</taxon>
        <taxon>Sordariales</taxon>
        <taxon>Podosporaceae</taxon>
        <taxon>Podospora</taxon>
    </lineage>
</organism>
<dbReference type="PANTHER" id="PTHR35605">
    <property type="entry name" value="ECP2 EFFECTOR PROTEIN DOMAIN-CONTAINING PROTEIN-RELATED"/>
    <property type="match status" value="1"/>
</dbReference>